<keyword evidence="2" id="KW-0690">Ribosome biogenesis</keyword>
<evidence type="ECO:0000256" key="6">
    <source>
        <dbReference type="ARBA" id="ARBA00029455"/>
    </source>
</evidence>
<dbReference type="SMR" id="A0A086J947"/>
<feature type="compositionally biased region" description="Acidic residues" evidence="7">
    <location>
        <begin position="265"/>
        <end position="285"/>
    </location>
</feature>
<feature type="compositionally biased region" description="Acidic residues" evidence="7">
    <location>
        <begin position="426"/>
        <end position="436"/>
    </location>
</feature>
<comment type="similarity">
    <text evidence="6">Belongs to the MPP10 family.</text>
</comment>
<feature type="compositionally biased region" description="Basic and acidic residues" evidence="7">
    <location>
        <begin position="115"/>
        <end position="139"/>
    </location>
</feature>
<feature type="compositionally biased region" description="Acidic residues" evidence="7">
    <location>
        <begin position="363"/>
        <end position="387"/>
    </location>
</feature>
<feature type="compositionally biased region" description="Basic and acidic residues" evidence="7">
    <location>
        <begin position="451"/>
        <end position="486"/>
    </location>
</feature>
<feature type="compositionally biased region" description="Low complexity" evidence="7">
    <location>
        <begin position="83"/>
        <end position="99"/>
    </location>
</feature>
<evidence type="ECO:0000313" key="8">
    <source>
        <dbReference type="EMBL" id="KFG28665.1"/>
    </source>
</evidence>
<feature type="region of interest" description="Disordered" evidence="7">
    <location>
        <begin position="191"/>
        <end position="213"/>
    </location>
</feature>
<protein>
    <submittedName>
        <fullName evidence="8">Putative M phase phosphoprotein MPP10</fullName>
    </submittedName>
</protein>
<evidence type="ECO:0000313" key="9">
    <source>
        <dbReference type="Proteomes" id="UP000028828"/>
    </source>
</evidence>
<reference evidence="8 9" key="1">
    <citation type="submission" date="2014-03" db="EMBL/GenBank/DDBJ databases">
        <authorList>
            <person name="Sibley D."/>
            <person name="Venepally P."/>
            <person name="Karamycheva S."/>
            <person name="Hadjithomas M."/>
            <person name="Khan A."/>
            <person name="Brunk B."/>
            <person name="Roos D."/>
            <person name="Caler E."/>
            <person name="Lorenzi H."/>
        </authorList>
    </citation>
    <scope>NUCLEOTIDE SEQUENCE [LARGE SCALE GENOMIC DNA]</scope>
    <source>
        <strain evidence="9">p89</strain>
    </source>
</reference>
<feature type="compositionally biased region" description="Basic and acidic residues" evidence="7">
    <location>
        <begin position="751"/>
        <end position="774"/>
    </location>
</feature>
<dbReference type="GO" id="GO:0034457">
    <property type="term" value="C:Mpp10 complex"/>
    <property type="evidence" value="ECO:0007669"/>
    <property type="project" value="InterPro"/>
</dbReference>
<accession>A0A086J947</accession>
<keyword evidence="5" id="KW-0687">Ribonucleoprotein</keyword>
<keyword evidence="4" id="KW-0539">Nucleus</keyword>
<dbReference type="GO" id="GO:0032040">
    <property type="term" value="C:small-subunit processome"/>
    <property type="evidence" value="ECO:0007669"/>
    <property type="project" value="TreeGrafter"/>
</dbReference>
<feature type="compositionally biased region" description="Acidic residues" evidence="7">
    <location>
        <begin position="298"/>
        <end position="310"/>
    </location>
</feature>
<dbReference type="GO" id="GO:0006364">
    <property type="term" value="P:rRNA processing"/>
    <property type="evidence" value="ECO:0007669"/>
    <property type="project" value="UniProtKB-KW"/>
</dbReference>
<dbReference type="PANTHER" id="PTHR17039">
    <property type="entry name" value="U3 SMALL NUCLEOLAR RIBONUCLEOPROTEIN PROTEIN MPP10"/>
    <property type="match status" value="1"/>
</dbReference>
<organism evidence="8 9">
    <name type="scientific">Toxoplasma gondii p89</name>
    <dbReference type="NCBI Taxonomy" id="943119"/>
    <lineage>
        <taxon>Eukaryota</taxon>
        <taxon>Sar</taxon>
        <taxon>Alveolata</taxon>
        <taxon>Apicomplexa</taxon>
        <taxon>Conoidasida</taxon>
        <taxon>Coccidia</taxon>
        <taxon>Eucoccidiorida</taxon>
        <taxon>Eimeriorina</taxon>
        <taxon>Sarcocystidae</taxon>
        <taxon>Toxoplasma</taxon>
    </lineage>
</organism>
<evidence type="ECO:0000256" key="4">
    <source>
        <dbReference type="ARBA" id="ARBA00023242"/>
    </source>
</evidence>
<evidence type="ECO:0000256" key="7">
    <source>
        <dbReference type="SAM" id="MobiDB-lite"/>
    </source>
</evidence>
<dbReference type="OrthoDB" id="445326at2759"/>
<dbReference type="Proteomes" id="UP000028828">
    <property type="component" value="Unassembled WGS sequence"/>
</dbReference>
<keyword evidence="3" id="KW-0698">rRNA processing</keyword>
<dbReference type="EMBL" id="AEYI02002321">
    <property type="protein sequence ID" value="KFG28665.1"/>
    <property type="molecule type" value="Genomic_DNA"/>
</dbReference>
<dbReference type="InterPro" id="IPR012173">
    <property type="entry name" value="Mpp10"/>
</dbReference>
<dbReference type="PANTHER" id="PTHR17039:SF0">
    <property type="entry name" value="U3 SMALL NUCLEOLAR RIBONUCLEOPROTEIN PROTEIN MPP10"/>
    <property type="match status" value="1"/>
</dbReference>
<proteinExistence type="inferred from homology"/>
<evidence type="ECO:0000256" key="1">
    <source>
        <dbReference type="ARBA" id="ARBA00004604"/>
    </source>
</evidence>
<comment type="caution">
    <text evidence="8">The sequence shown here is derived from an EMBL/GenBank/DDBJ whole genome shotgun (WGS) entry which is preliminary data.</text>
</comment>
<feature type="region of interest" description="Disordered" evidence="7">
    <location>
        <begin position="751"/>
        <end position="800"/>
    </location>
</feature>
<feature type="compositionally biased region" description="Basic and acidic residues" evidence="7">
    <location>
        <begin position="506"/>
        <end position="515"/>
    </location>
</feature>
<feature type="compositionally biased region" description="Basic and acidic residues" evidence="7">
    <location>
        <begin position="335"/>
        <end position="358"/>
    </location>
</feature>
<feature type="compositionally biased region" description="Basic residues" evidence="7">
    <location>
        <begin position="775"/>
        <end position="787"/>
    </location>
</feature>
<dbReference type="AlphaFoldDB" id="A0A086J947"/>
<dbReference type="Pfam" id="PF04006">
    <property type="entry name" value="Mpp10"/>
    <property type="match status" value="2"/>
</dbReference>
<feature type="region of interest" description="Disordered" evidence="7">
    <location>
        <begin position="1"/>
        <end position="24"/>
    </location>
</feature>
<sequence length="866" mass="97109">MARAHIATGASPSPASAPLDSCTADCRPDRDGPFIKAAWNEEGWLETAARQPLFLLLKDGESRTHRQRALEMTLGHLDDLVETTTGGQSGGQASQAYRGSGHRSFTSLLLRNSRRGKESGSEDGVLQREGERSYSKSDVPESSDSDADEAEDGQHCQSGVSVQQVWALVDTEGKRLLRRLRRKVNDLHASEMTSRRGLKRSRKQRNKEDRVVTDAAADASGFFHDAAEGRQWKERFLWLLPEDAEETDQEVDFNSEEAEDHRGQDEEDQREGDEEEEEGIDDAEGYPEKQSRTNAEAASEEASSDSEAGDSTEPGGTSEGGDDKKDDDPFFSMEEMQRFVLQEEEKELRRLNAEKKGPLDPAGETDEEEASDEDDLCWEEPGDDDDEARNMKFSDFFDDPVSGKLEKEDDSSFGKEKKRKTHLDEENSQEGDDSADEEKGFIFEEGEMDEEERRLQCELDRLERRLREEEKDKQRQQKGQGDRDSTDVEEDDSDDASSSLADSAEEERSPQDGRSLRNASLREVMARSTSLQSDIDKLERELVSKKAWNLQGEAWAKQRPRNALLDIGPLDLPLLGASVKDEKVMEGDGLGKLGEGDDEQDEAQKISKLSEYIENVVRRRIDENLFDDVVRRAVVPPNKASHQKDDPGAELDMEKSKVGLGDLYAIEYEKQVLGGEAGGSGKMSAEEKQKAELLEMFGSLMYKLDCLSNMSFRPAPAAVAEKAKLGGGDGIAAVQVEEAVPVLLSGAMRKAPEELRKASKDKEKDEMTQAERKAERRNKKERRRKRVLGQVRRGELTKEGLKERETKLAAKNKEQKANKLNKKQTGLTQQEALAELRKNQRRVKVQELLSDAMKAMRKERRQKAGA</sequence>
<feature type="region of interest" description="Disordered" evidence="7">
    <location>
        <begin position="243"/>
        <end position="533"/>
    </location>
</feature>
<evidence type="ECO:0000256" key="5">
    <source>
        <dbReference type="ARBA" id="ARBA00023274"/>
    </source>
</evidence>
<dbReference type="VEuPathDB" id="ToxoDB:TGP89_311410"/>
<feature type="region of interest" description="Disordered" evidence="7">
    <location>
        <begin position="81"/>
        <end position="158"/>
    </location>
</feature>
<dbReference type="GO" id="GO:0005732">
    <property type="term" value="C:sno(s)RNA-containing ribonucleoprotein complex"/>
    <property type="evidence" value="ECO:0007669"/>
    <property type="project" value="InterPro"/>
</dbReference>
<feature type="compositionally biased region" description="Basic and acidic residues" evidence="7">
    <location>
        <begin position="404"/>
        <end position="415"/>
    </location>
</feature>
<evidence type="ECO:0000256" key="2">
    <source>
        <dbReference type="ARBA" id="ARBA00022517"/>
    </source>
</evidence>
<comment type="subcellular location">
    <subcellularLocation>
        <location evidence="1">Nucleus</location>
        <location evidence="1">Nucleolus</location>
    </subcellularLocation>
</comment>
<feature type="compositionally biased region" description="Basic residues" evidence="7">
    <location>
        <begin position="196"/>
        <end position="205"/>
    </location>
</feature>
<feature type="compositionally biased region" description="Acidic residues" evidence="7">
    <location>
        <begin position="243"/>
        <end position="258"/>
    </location>
</feature>
<name>A0A086J947_TOXGO</name>
<feature type="compositionally biased region" description="Acidic residues" evidence="7">
    <location>
        <begin position="141"/>
        <end position="151"/>
    </location>
</feature>
<gene>
    <name evidence="8" type="ORF">TGP89_311410</name>
</gene>
<evidence type="ECO:0000256" key="3">
    <source>
        <dbReference type="ARBA" id="ARBA00022552"/>
    </source>
</evidence>